<feature type="non-terminal residue" evidence="1">
    <location>
        <position position="1"/>
    </location>
</feature>
<evidence type="ECO:0000313" key="1">
    <source>
        <dbReference type="EMBL" id="KAK0631507.1"/>
    </source>
</evidence>
<proteinExistence type="predicted"/>
<comment type="caution">
    <text evidence="1">The sequence shown here is derived from an EMBL/GenBank/DDBJ whole genome shotgun (WGS) entry which is preliminary data.</text>
</comment>
<dbReference type="AlphaFoldDB" id="A0AA40CAT7"/>
<feature type="non-terminal residue" evidence="1">
    <location>
        <position position="64"/>
    </location>
</feature>
<evidence type="ECO:0000313" key="2">
    <source>
        <dbReference type="Proteomes" id="UP001175000"/>
    </source>
</evidence>
<accession>A0AA40CAT7</accession>
<organism evidence="1 2">
    <name type="scientific">Immersiella caudata</name>
    <dbReference type="NCBI Taxonomy" id="314043"/>
    <lineage>
        <taxon>Eukaryota</taxon>
        <taxon>Fungi</taxon>
        <taxon>Dikarya</taxon>
        <taxon>Ascomycota</taxon>
        <taxon>Pezizomycotina</taxon>
        <taxon>Sordariomycetes</taxon>
        <taxon>Sordariomycetidae</taxon>
        <taxon>Sordariales</taxon>
        <taxon>Lasiosphaeriaceae</taxon>
        <taxon>Immersiella</taxon>
    </lineage>
</organism>
<sequence length="64" mass="6408">LKPDVNGEDEVGNGQGRQFITGGCTSDNDCASGCCAVVNSGSAFFGICSGPLANFQNGKQGCGF</sequence>
<dbReference type="Proteomes" id="UP001175000">
    <property type="component" value="Unassembled WGS sequence"/>
</dbReference>
<evidence type="ECO:0008006" key="3">
    <source>
        <dbReference type="Google" id="ProtNLM"/>
    </source>
</evidence>
<protein>
    <recommendedName>
        <fullName evidence="3">Biotrophy-associated secreted protein 2</fullName>
    </recommendedName>
</protein>
<reference evidence="1" key="1">
    <citation type="submission" date="2023-06" db="EMBL/GenBank/DDBJ databases">
        <title>Genome-scale phylogeny and comparative genomics of the fungal order Sordariales.</title>
        <authorList>
            <consortium name="Lawrence Berkeley National Laboratory"/>
            <person name="Hensen N."/>
            <person name="Bonometti L."/>
            <person name="Westerberg I."/>
            <person name="Brannstrom I.O."/>
            <person name="Guillou S."/>
            <person name="Cros-Aarteil S."/>
            <person name="Calhoun S."/>
            <person name="Haridas S."/>
            <person name="Kuo A."/>
            <person name="Mondo S."/>
            <person name="Pangilinan J."/>
            <person name="Riley R."/>
            <person name="Labutti K."/>
            <person name="Andreopoulos B."/>
            <person name="Lipzen A."/>
            <person name="Chen C."/>
            <person name="Yanf M."/>
            <person name="Daum C."/>
            <person name="Ng V."/>
            <person name="Clum A."/>
            <person name="Steindorff A."/>
            <person name="Ohm R."/>
            <person name="Martin F."/>
            <person name="Silar P."/>
            <person name="Natvig D."/>
            <person name="Lalanne C."/>
            <person name="Gautier V."/>
            <person name="Ament-Velasquez S.L."/>
            <person name="Kruys A."/>
            <person name="Hutchinson M.I."/>
            <person name="Powell A.J."/>
            <person name="Barry K."/>
            <person name="Miller A.N."/>
            <person name="Grigoriev I.V."/>
            <person name="Debuchy R."/>
            <person name="Gladieux P."/>
            <person name="Thoren M.H."/>
            <person name="Johannesson H."/>
        </authorList>
    </citation>
    <scope>NUCLEOTIDE SEQUENCE</scope>
    <source>
        <strain evidence="1">CBS 606.72</strain>
    </source>
</reference>
<name>A0AA40CAT7_9PEZI</name>
<gene>
    <name evidence="1" type="ORF">B0T14DRAFT_403615</name>
</gene>
<keyword evidence="2" id="KW-1185">Reference proteome</keyword>
<dbReference type="EMBL" id="JAULSU010000001">
    <property type="protein sequence ID" value="KAK0631507.1"/>
    <property type="molecule type" value="Genomic_DNA"/>
</dbReference>